<protein>
    <submittedName>
        <fullName evidence="1">Uncharacterized protein</fullName>
    </submittedName>
</protein>
<accession>A0A6J5PQE1</accession>
<organism evidence="1">
    <name type="scientific">uncultured Caudovirales phage</name>
    <dbReference type="NCBI Taxonomy" id="2100421"/>
    <lineage>
        <taxon>Viruses</taxon>
        <taxon>Duplodnaviria</taxon>
        <taxon>Heunggongvirae</taxon>
        <taxon>Uroviricota</taxon>
        <taxon>Caudoviricetes</taxon>
        <taxon>Peduoviridae</taxon>
        <taxon>Maltschvirus</taxon>
        <taxon>Maltschvirus maltsch</taxon>
    </lineage>
</organism>
<evidence type="ECO:0000313" key="3">
    <source>
        <dbReference type="EMBL" id="CAB4192663.1"/>
    </source>
</evidence>
<evidence type="ECO:0000313" key="2">
    <source>
        <dbReference type="EMBL" id="CAB4184479.1"/>
    </source>
</evidence>
<reference evidence="1" key="1">
    <citation type="submission" date="2020-05" db="EMBL/GenBank/DDBJ databases">
        <authorList>
            <person name="Chiriac C."/>
            <person name="Salcher M."/>
            <person name="Ghai R."/>
            <person name="Kavagutti S V."/>
        </authorList>
    </citation>
    <scope>NUCLEOTIDE SEQUENCE</scope>
</reference>
<name>A0A6J5PQE1_9CAUD</name>
<dbReference type="EMBL" id="LR798428">
    <property type="protein sequence ID" value="CAB5231605.1"/>
    <property type="molecule type" value="Genomic_DNA"/>
</dbReference>
<evidence type="ECO:0000313" key="4">
    <source>
        <dbReference type="EMBL" id="CAB5231605.1"/>
    </source>
</evidence>
<dbReference type="EMBL" id="LR797071">
    <property type="protein sequence ID" value="CAB4184479.1"/>
    <property type="molecule type" value="Genomic_DNA"/>
</dbReference>
<sequence>MKDLTITYHQDPGHGWFEVKRELLATLGIQHLITTFSFEKGDRVFLEEDQDAGVLVRSLGELGIKYSTVPLHTDNDHWIRGLDRYQYKP</sequence>
<evidence type="ECO:0000313" key="1">
    <source>
        <dbReference type="EMBL" id="CAB4174070.1"/>
    </source>
</evidence>
<proteinExistence type="predicted"/>
<gene>
    <name evidence="2" type="ORF">UFOVP1131_8</name>
    <name evidence="3" type="ORF">UFOVP1245_54</name>
    <name evidence="4" type="ORF">UFOVP1582_123</name>
    <name evidence="1" type="ORF">UFOVP966_22</name>
</gene>
<dbReference type="EMBL" id="LR796919">
    <property type="protein sequence ID" value="CAB4174070.1"/>
    <property type="molecule type" value="Genomic_DNA"/>
</dbReference>
<dbReference type="EMBL" id="LR797185">
    <property type="protein sequence ID" value="CAB4192663.1"/>
    <property type="molecule type" value="Genomic_DNA"/>
</dbReference>